<sequence>TTTTTTAITSRRLKTARKLHFLRKKKKIYLHYLLSLVPPGIRRTTLILFLISLVYIVSFLPHLVMMTVKALSPQAVAGDGPEWTVVSNLVIRSYFLNSAANPFIYTFLSKNFVR</sequence>
<gene>
    <name evidence="2" type="ORF">EGW08_023146</name>
</gene>
<feature type="non-terminal residue" evidence="2">
    <location>
        <position position="114"/>
    </location>
</feature>
<dbReference type="Gene3D" id="1.20.1070.10">
    <property type="entry name" value="Rhodopsin 7-helix transmembrane proteins"/>
    <property type="match status" value="1"/>
</dbReference>
<protein>
    <recommendedName>
        <fullName evidence="4">G-protein coupled receptors family 1 profile domain-containing protein</fullName>
    </recommendedName>
</protein>
<feature type="transmembrane region" description="Helical" evidence="1">
    <location>
        <begin position="85"/>
        <end position="108"/>
    </location>
</feature>
<dbReference type="OrthoDB" id="6109871at2759"/>
<name>A0A433SJ66_ELYCH</name>
<evidence type="ECO:0000256" key="1">
    <source>
        <dbReference type="SAM" id="Phobius"/>
    </source>
</evidence>
<organism evidence="2 3">
    <name type="scientific">Elysia chlorotica</name>
    <name type="common">Eastern emerald elysia</name>
    <name type="synonym">Sea slug</name>
    <dbReference type="NCBI Taxonomy" id="188477"/>
    <lineage>
        <taxon>Eukaryota</taxon>
        <taxon>Metazoa</taxon>
        <taxon>Spiralia</taxon>
        <taxon>Lophotrochozoa</taxon>
        <taxon>Mollusca</taxon>
        <taxon>Gastropoda</taxon>
        <taxon>Heterobranchia</taxon>
        <taxon>Euthyneura</taxon>
        <taxon>Panpulmonata</taxon>
        <taxon>Sacoglossa</taxon>
        <taxon>Placobranchoidea</taxon>
        <taxon>Plakobranchidae</taxon>
        <taxon>Elysia</taxon>
    </lineage>
</organism>
<comment type="caution">
    <text evidence="2">The sequence shown here is derived from an EMBL/GenBank/DDBJ whole genome shotgun (WGS) entry which is preliminary data.</text>
</comment>
<keyword evidence="1" id="KW-1133">Transmembrane helix</keyword>
<keyword evidence="3" id="KW-1185">Reference proteome</keyword>
<feature type="transmembrane region" description="Helical" evidence="1">
    <location>
        <begin position="46"/>
        <end position="65"/>
    </location>
</feature>
<dbReference type="Proteomes" id="UP000271974">
    <property type="component" value="Unassembled WGS sequence"/>
</dbReference>
<reference evidence="2 3" key="1">
    <citation type="submission" date="2019-01" db="EMBL/GenBank/DDBJ databases">
        <title>A draft genome assembly of the solar-powered sea slug Elysia chlorotica.</title>
        <authorList>
            <person name="Cai H."/>
            <person name="Li Q."/>
            <person name="Fang X."/>
            <person name="Li J."/>
            <person name="Curtis N.E."/>
            <person name="Altenburger A."/>
            <person name="Shibata T."/>
            <person name="Feng M."/>
            <person name="Maeda T."/>
            <person name="Schwartz J.A."/>
            <person name="Shigenobu S."/>
            <person name="Lundholm N."/>
            <person name="Nishiyama T."/>
            <person name="Yang H."/>
            <person name="Hasebe M."/>
            <person name="Li S."/>
            <person name="Pierce S.K."/>
            <person name="Wang J."/>
        </authorList>
    </citation>
    <scope>NUCLEOTIDE SEQUENCE [LARGE SCALE GENOMIC DNA]</scope>
    <source>
        <strain evidence="2">EC2010</strain>
        <tissue evidence="2">Whole organism of an adult</tissue>
    </source>
</reference>
<evidence type="ECO:0008006" key="4">
    <source>
        <dbReference type="Google" id="ProtNLM"/>
    </source>
</evidence>
<keyword evidence="1" id="KW-0812">Transmembrane</keyword>
<keyword evidence="1" id="KW-0472">Membrane</keyword>
<evidence type="ECO:0000313" key="2">
    <source>
        <dbReference type="EMBL" id="RUS69091.1"/>
    </source>
</evidence>
<feature type="non-terminal residue" evidence="2">
    <location>
        <position position="1"/>
    </location>
</feature>
<dbReference type="AlphaFoldDB" id="A0A433SJ66"/>
<dbReference type="EMBL" id="RQTK01001837">
    <property type="protein sequence ID" value="RUS69091.1"/>
    <property type="molecule type" value="Genomic_DNA"/>
</dbReference>
<evidence type="ECO:0000313" key="3">
    <source>
        <dbReference type="Proteomes" id="UP000271974"/>
    </source>
</evidence>
<dbReference type="SUPFAM" id="SSF81321">
    <property type="entry name" value="Family A G protein-coupled receptor-like"/>
    <property type="match status" value="1"/>
</dbReference>
<proteinExistence type="predicted"/>
<accession>A0A433SJ66</accession>